<dbReference type="PROSITE" id="PS51007">
    <property type="entry name" value="CYTC"/>
    <property type="match status" value="2"/>
</dbReference>
<dbReference type="InterPro" id="IPR004852">
    <property type="entry name" value="Di-haem_cyt_c_peroxidsae"/>
</dbReference>
<keyword evidence="2 7" id="KW-0349">Heme</keyword>
<dbReference type="GO" id="GO:0009055">
    <property type="term" value="F:electron transfer activity"/>
    <property type="evidence" value="ECO:0007669"/>
    <property type="project" value="InterPro"/>
</dbReference>
<dbReference type="AlphaFoldDB" id="A0AAE3UC15"/>
<dbReference type="SUPFAM" id="SSF46626">
    <property type="entry name" value="Cytochrome c"/>
    <property type="match status" value="2"/>
</dbReference>
<keyword evidence="3 7" id="KW-0479">Metal-binding</keyword>
<evidence type="ECO:0000256" key="6">
    <source>
        <dbReference type="ARBA" id="ARBA00023004"/>
    </source>
</evidence>
<dbReference type="Gene3D" id="1.20.1420.20">
    <property type="entry name" value="M75 peptidase, HXXE motif"/>
    <property type="match status" value="1"/>
</dbReference>
<keyword evidence="9" id="KW-0575">Peroxidase</keyword>
<evidence type="ECO:0000259" key="8">
    <source>
        <dbReference type="PROSITE" id="PS51007"/>
    </source>
</evidence>
<proteinExistence type="predicted"/>
<protein>
    <submittedName>
        <fullName evidence="9">Cytochrome c peroxidase</fullName>
    </submittedName>
</protein>
<evidence type="ECO:0000256" key="4">
    <source>
        <dbReference type="ARBA" id="ARBA00022729"/>
    </source>
</evidence>
<comment type="caution">
    <text evidence="9">The sequence shown here is derived from an EMBL/GenBank/DDBJ whole genome shotgun (WGS) entry which is preliminary data.</text>
</comment>
<dbReference type="PANTHER" id="PTHR30600:SF10">
    <property type="entry name" value="BLL6722 PROTEIN"/>
    <property type="match status" value="1"/>
</dbReference>
<evidence type="ECO:0000256" key="3">
    <source>
        <dbReference type="ARBA" id="ARBA00022723"/>
    </source>
</evidence>
<dbReference type="RefSeq" id="WP_313985448.1">
    <property type="nucleotide sequence ID" value="NZ_JASJOS010000014.1"/>
</dbReference>
<feature type="domain" description="Cytochrome c" evidence="8">
    <location>
        <begin position="461"/>
        <end position="601"/>
    </location>
</feature>
<dbReference type="InterPro" id="IPR036909">
    <property type="entry name" value="Cyt_c-like_dom_sf"/>
</dbReference>
<evidence type="ECO:0000256" key="1">
    <source>
        <dbReference type="ARBA" id="ARBA00004196"/>
    </source>
</evidence>
<dbReference type="GO" id="GO:0004130">
    <property type="term" value="F:cytochrome-c peroxidase activity"/>
    <property type="evidence" value="ECO:0007669"/>
    <property type="project" value="TreeGrafter"/>
</dbReference>
<accession>A0AAE3UC15</accession>
<dbReference type="GO" id="GO:0030313">
    <property type="term" value="C:cell envelope"/>
    <property type="evidence" value="ECO:0007669"/>
    <property type="project" value="UniProtKB-SubCell"/>
</dbReference>
<dbReference type="InterPro" id="IPR038352">
    <property type="entry name" value="Imelysin_sf"/>
</dbReference>
<keyword evidence="4" id="KW-0732">Signal</keyword>
<evidence type="ECO:0000313" key="9">
    <source>
        <dbReference type="EMBL" id="MDJ1484309.1"/>
    </source>
</evidence>
<keyword evidence="6 7" id="KW-0408">Iron</keyword>
<evidence type="ECO:0000256" key="7">
    <source>
        <dbReference type="PROSITE-ProRule" id="PRU00433"/>
    </source>
</evidence>
<dbReference type="Pfam" id="PF03150">
    <property type="entry name" value="CCP_MauG"/>
    <property type="match status" value="1"/>
</dbReference>
<name>A0AAE3UC15_9BACT</name>
<organism evidence="9 10">
    <name type="scientific">Xanthocytophaga flava</name>
    <dbReference type="NCBI Taxonomy" id="3048013"/>
    <lineage>
        <taxon>Bacteria</taxon>
        <taxon>Pseudomonadati</taxon>
        <taxon>Bacteroidota</taxon>
        <taxon>Cytophagia</taxon>
        <taxon>Cytophagales</taxon>
        <taxon>Rhodocytophagaceae</taxon>
        <taxon>Xanthocytophaga</taxon>
    </lineage>
</organism>
<evidence type="ECO:0000256" key="5">
    <source>
        <dbReference type="ARBA" id="ARBA00023002"/>
    </source>
</evidence>
<reference evidence="9" key="1">
    <citation type="submission" date="2023-05" db="EMBL/GenBank/DDBJ databases">
        <authorList>
            <person name="Zhang X."/>
        </authorList>
    </citation>
    <scope>NUCLEOTIDE SEQUENCE</scope>
    <source>
        <strain evidence="9">YF14B1</strain>
    </source>
</reference>
<dbReference type="Proteomes" id="UP001241110">
    <property type="component" value="Unassembled WGS sequence"/>
</dbReference>
<dbReference type="PANTHER" id="PTHR30600">
    <property type="entry name" value="CYTOCHROME C PEROXIDASE-RELATED"/>
    <property type="match status" value="1"/>
</dbReference>
<dbReference type="InterPro" id="IPR051395">
    <property type="entry name" value="Cytochrome_c_Peroxidase/MauG"/>
</dbReference>
<sequence>MKKVLIEMGIVALTALVWAMHLNKPENTTPTTLIKERYLTDIQALDTAVKLLHQTVEQDKSVSEIQNAFKLARLQFKKLEYLAEYYNPYTTQFINGAPIAEWEVYDAKLIDPEGFQVIENYLFPTYNKQQKAEAILEIKKLLATFNRLKSVSQDTNPTDSHVFDAMRLEIFRMVTLGITGFDSPIANTSLPEAVTTLTTLQDITSLYLENLEEKNPELATQVRQAFTESIGYLQKHPDFNSFDRLTFIADHANRLSGLLLDMQQALQIPVFQEKRLLRPDARHLFELTAFNPDYYTPSYDAALTQERIQLGERLFFETALSGNKQRNCATCHQPSRAFTDGLPKSLAIDNRYFVSRNAPTLINAALQQVQFYDSRSSTLEDQASDVITNKDEMHGSLEESIHYLKSSPEYSSHFQKAFPKDATPVNQRNLKVALASYTRSLTRFNSRFDRYMRGEKHLLTSEEKNGFNLFTGKAKCGTCHFIPLFNGTVPPSFHKTESEVLGVPASVNSHEIDPDLGKYITTHSDTHKNAFKTTTIRNIEYTAPYMHNGIYKTLEEVIDFYNKGGGAGMGIDVPNQTLSPDQLSLTEKEKKELIAFMMTLSDAPQSTNTIARSE</sequence>
<comment type="subcellular location">
    <subcellularLocation>
        <location evidence="1">Cell envelope</location>
    </subcellularLocation>
</comment>
<feature type="domain" description="Cytochrome c" evidence="8">
    <location>
        <begin position="306"/>
        <end position="442"/>
    </location>
</feature>
<evidence type="ECO:0000313" key="10">
    <source>
        <dbReference type="Proteomes" id="UP001241110"/>
    </source>
</evidence>
<dbReference type="EMBL" id="JASJOS010000014">
    <property type="protein sequence ID" value="MDJ1484309.1"/>
    <property type="molecule type" value="Genomic_DNA"/>
</dbReference>
<keyword evidence="5" id="KW-0560">Oxidoreductase</keyword>
<evidence type="ECO:0000256" key="2">
    <source>
        <dbReference type="ARBA" id="ARBA00022617"/>
    </source>
</evidence>
<gene>
    <name evidence="9" type="ORF">QNI16_27680</name>
</gene>
<dbReference type="InterPro" id="IPR009056">
    <property type="entry name" value="Cyt_c-like_dom"/>
</dbReference>
<dbReference type="GO" id="GO:0020037">
    <property type="term" value="F:heme binding"/>
    <property type="evidence" value="ECO:0007669"/>
    <property type="project" value="InterPro"/>
</dbReference>
<dbReference type="Gene3D" id="1.10.760.10">
    <property type="entry name" value="Cytochrome c-like domain"/>
    <property type="match status" value="2"/>
</dbReference>
<dbReference type="GO" id="GO:0046872">
    <property type="term" value="F:metal ion binding"/>
    <property type="evidence" value="ECO:0007669"/>
    <property type="project" value="UniProtKB-KW"/>
</dbReference>